<keyword evidence="12" id="KW-1185">Reference proteome</keyword>
<dbReference type="InterPro" id="IPR007863">
    <property type="entry name" value="Peptidase_M16_C"/>
</dbReference>
<dbReference type="PANTHER" id="PTHR11851:SF149">
    <property type="entry name" value="GH01077P"/>
    <property type="match status" value="1"/>
</dbReference>
<evidence type="ECO:0000256" key="2">
    <source>
        <dbReference type="ARBA" id="ARBA00004173"/>
    </source>
</evidence>
<dbReference type="EMBL" id="CADEBC010000208">
    <property type="protein sequence ID" value="CAB3226305.1"/>
    <property type="molecule type" value="Genomic_DNA"/>
</dbReference>
<proteinExistence type="predicted"/>
<keyword evidence="6" id="KW-0862">Zinc</keyword>
<evidence type="ECO:0000259" key="10">
    <source>
        <dbReference type="Pfam" id="PF05193"/>
    </source>
</evidence>
<dbReference type="Pfam" id="PF00675">
    <property type="entry name" value="Peptidase_M16"/>
    <property type="match status" value="1"/>
</dbReference>
<dbReference type="PANTHER" id="PTHR11851">
    <property type="entry name" value="METALLOPROTEASE"/>
    <property type="match status" value="1"/>
</dbReference>
<evidence type="ECO:0000256" key="7">
    <source>
        <dbReference type="ARBA" id="ARBA00023049"/>
    </source>
</evidence>
<reference evidence="11 12" key="1">
    <citation type="submission" date="2020-04" db="EMBL/GenBank/DDBJ databases">
        <authorList>
            <person name="Wallbank WR R."/>
            <person name="Pardo Diaz C."/>
            <person name="Kozak K."/>
            <person name="Martin S."/>
            <person name="Jiggins C."/>
            <person name="Moest M."/>
            <person name="Warren A I."/>
            <person name="Byers J.R.P. K."/>
            <person name="Montejo-Kovacevich G."/>
            <person name="Yen C E."/>
        </authorList>
    </citation>
    <scope>NUCLEOTIDE SEQUENCE [LARGE SCALE GENOMIC DNA]</scope>
</reference>
<evidence type="ECO:0000313" key="11">
    <source>
        <dbReference type="EMBL" id="CAB3226305.1"/>
    </source>
</evidence>
<dbReference type="Proteomes" id="UP000494106">
    <property type="component" value="Unassembled WGS sequence"/>
</dbReference>
<name>A0A8S0Z1L9_ARCPL</name>
<dbReference type="InterPro" id="IPR011765">
    <property type="entry name" value="Pept_M16_N"/>
</dbReference>
<feature type="domain" description="Peptidase M16 N-terminal" evidence="9">
    <location>
        <begin position="50"/>
        <end position="196"/>
    </location>
</feature>
<feature type="domain" description="Peptidase M16 C-terminal" evidence="10">
    <location>
        <begin position="437"/>
        <end position="492"/>
    </location>
</feature>
<evidence type="ECO:0000256" key="5">
    <source>
        <dbReference type="ARBA" id="ARBA00022801"/>
    </source>
</evidence>
<dbReference type="Pfam" id="PF05193">
    <property type="entry name" value="Peptidase_M16_C"/>
    <property type="match status" value="2"/>
</dbReference>
<evidence type="ECO:0000256" key="1">
    <source>
        <dbReference type="ARBA" id="ARBA00001947"/>
    </source>
</evidence>
<dbReference type="AlphaFoldDB" id="A0A8S0Z1L9"/>
<keyword evidence="3" id="KW-0645">Protease</keyword>
<gene>
    <name evidence="11" type="ORF">APLA_LOCUS2795</name>
</gene>
<dbReference type="SUPFAM" id="SSF63411">
    <property type="entry name" value="LuxS/MPP-like metallohydrolase"/>
    <property type="match status" value="3"/>
</dbReference>
<evidence type="ECO:0000256" key="6">
    <source>
        <dbReference type="ARBA" id="ARBA00022833"/>
    </source>
</evidence>
<evidence type="ECO:0000256" key="8">
    <source>
        <dbReference type="ARBA" id="ARBA00023128"/>
    </source>
</evidence>
<dbReference type="GO" id="GO:0006627">
    <property type="term" value="P:protein processing involved in protein targeting to mitochondrion"/>
    <property type="evidence" value="ECO:0007669"/>
    <property type="project" value="TreeGrafter"/>
</dbReference>
<dbReference type="InterPro" id="IPR011249">
    <property type="entry name" value="Metalloenz_LuxS/M16"/>
</dbReference>
<protein>
    <recommendedName>
        <fullName evidence="13">Mitochondrial processing peptidase</fullName>
    </recommendedName>
</protein>
<dbReference type="Gene3D" id="3.30.830.10">
    <property type="entry name" value="Metalloenzyme, LuxS/M16 peptidase-like"/>
    <property type="match status" value="3"/>
</dbReference>
<keyword evidence="4" id="KW-0479">Metal-binding</keyword>
<comment type="subcellular location">
    <subcellularLocation>
        <location evidence="2">Mitochondrion</location>
    </subcellularLocation>
</comment>
<feature type="domain" description="Peptidase M16 C-terminal" evidence="10">
    <location>
        <begin position="203"/>
        <end position="381"/>
    </location>
</feature>
<sequence length="579" mass="65956">MIKSFKLLYRSWQPLKISVRNRPYPVSFTQFLQNNVDTTQYSKLQNGLTIATEERPGTPNACIGIYIDAGSRYESPHENGIAHFFEHMAFKGTKNRERATLEAEMAAIGATFRAFTTREMVCYYVMCLTEHVPIALDLLSDCVFNNALSKCEIECQKRVVYAEMLEHDKDTNKLLYDFLHNAAFQGTPLERTTMGPSSNLYNFNIDTLFGYLNRCFSPSRTVLAAVGSIKHEQILSLANCYLNNIEPCKAVDYDVYRYTSSEIRYRDDSMPAGNVVMAFEGPCFCEDDNIVMQIARYAVGGWDRSQISGPNLPNRLARFASPAPQCDSYKCFNINYKDTGLWGVQFLSDVHSLDDMSNSIFDDLMYLCTIITEEEVARAKRFFKAKYLSVMQSSAKNCHDVGRSIARYAVGGWDRSQISGPNLPNRLARFASPAPQCDSYKCFNINYKDTGLWGVQFLSDVHSLDDMSNSIFDDLMYLCTIITEEEVARAKRFFKAKYLSVMQSSAKNCHDVGRWTLYNGHRPSLLETITAIDRVRAKDVHEVCSRYIYSKCPTVAAIGRIEGLMEYSRFCSGTYWLRM</sequence>
<keyword evidence="8" id="KW-0496">Mitochondrion</keyword>
<dbReference type="OrthoDB" id="10251424at2759"/>
<dbReference type="GO" id="GO:0046872">
    <property type="term" value="F:metal ion binding"/>
    <property type="evidence" value="ECO:0007669"/>
    <property type="project" value="UniProtKB-KW"/>
</dbReference>
<dbReference type="InterPro" id="IPR050361">
    <property type="entry name" value="MPP/UQCRC_Complex"/>
</dbReference>
<dbReference type="FunFam" id="3.30.830.10:FF:000008">
    <property type="entry name" value="Mitochondrial-processing peptidase subunit beta"/>
    <property type="match status" value="1"/>
</dbReference>
<accession>A0A8S0Z1L9</accession>
<evidence type="ECO:0000259" key="9">
    <source>
        <dbReference type="Pfam" id="PF00675"/>
    </source>
</evidence>
<keyword evidence="5" id="KW-0378">Hydrolase</keyword>
<evidence type="ECO:0008006" key="13">
    <source>
        <dbReference type="Google" id="ProtNLM"/>
    </source>
</evidence>
<organism evidence="11 12">
    <name type="scientific">Arctia plantaginis</name>
    <name type="common">Wood tiger moth</name>
    <name type="synonym">Phalaena plantaginis</name>
    <dbReference type="NCBI Taxonomy" id="874455"/>
    <lineage>
        <taxon>Eukaryota</taxon>
        <taxon>Metazoa</taxon>
        <taxon>Ecdysozoa</taxon>
        <taxon>Arthropoda</taxon>
        <taxon>Hexapoda</taxon>
        <taxon>Insecta</taxon>
        <taxon>Pterygota</taxon>
        <taxon>Neoptera</taxon>
        <taxon>Endopterygota</taxon>
        <taxon>Lepidoptera</taxon>
        <taxon>Glossata</taxon>
        <taxon>Ditrysia</taxon>
        <taxon>Noctuoidea</taxon>
        <taxon>Erebidae</taxon>
        <taxon>Arctiinae</taxon>
        <taxon>Arctia</taxon>
    </lineage>
</organism>
<comment type="cofactor">
    <cofactor evidence="1">
        <name>Zn(2+)</name>
        <dbReference type="ChEBI" id="CHEBI:29105"/>
    </cofactor>
</comment>
<dbReference type="GO" id="GO:0004222">
    <property type="term" value="F:metalloendopeptidase activity"/>
    <property type="evidence" value="ECO:0007669"/>
    <property type="project" value="TreeGrafter"/>
</dbReference>
<evidence type="ECO:0000313" key="12">
    <source>
        <dbReference type="Proteomes" id="UP000494106"/>
    </source>
</evidence>
<dbReference type="GO" id="GO:0005739">
    <property type="term" value="C:mitochondrion"/>
    <property type="evidence" value="ECO:0007669"/>
    <property type="project" value="UniProtKB-SubCell"/>
</dbReference>
<evidence type="ECO:0000256" key="4">
    <source>
        <dbReference type="ARBA" id="ARBA00022723"/>
    </source>
</evidence>
<evidence type="ECO:0000256" key="3">
    <source>
        <dbReference type="ARBA" id="ARBA00022670"/>
    </source>
</evidence>
<comment type="caution">
    <text evidence="11">The sequence shown here is derived from an EMBL/GenBank/DDBJ whole genome shotgun (WGS) entry which is preliminary data.</text>
</comment>
<keyword evidence="7" id="KW-0482">Metalloprotease</keyword>